<dbReference type="EMBL" id="BHYM01000089">
    <property type="protein sequence ID" value="GCE44219.1"/>
    <property type="molecule type" value="Genomic_DNA"/>
</dbReference>
<evidence type="ECO:0000313" key="6">
    <source>
        <dbReference type="Proteomes" id="UP000287519"/>
    </source>
</evidence>
<keyword evidence="3" id="KW-0456">Lyase</keyword>
<dbReference type="InterPro" id="IPR040442">
    <property type="entry name" value="Pyrv_kinase-like_dom_sf"/>
</dbReference>
<comment type="caution">
    <text evidence="5">The sequence shown here is derived from an EMBL/GenBank/DDBJ whole genome shotgun (WGS) entry which is preliminary data.</text>
</comment>
<reference evidence="5 6" key="1">
    <citation type="submission" date="2018-11" db="EMBL/GenBank/DDBJ databases">
        <title>Microbial catabolism of amino acid.</title>
        <authorList>
            <person name="Hibi M."/>
            <person name="Ogawa J."/>
        </authorList>
    </citation>
    <scope>NUCLEOTIDE SEQUENCE [LARGE SCALE GENOMIC DNA]</scope>
    <source>
        <strain evidence="5 6">C31-06</strain>
    </source>
</reference>
<evidence type="ECO:0000256" key="1">
    <source>
        <dbReference type="ARBA" id="ARBA00005568"/>
    </source>
</evidence>
<keyword evidence="2" id="KW-0479">Metal-binding</keyword>
<dbReference type="PANTHER" id="PTHR30502:SF0">
    <property type="entry name" value="PHOSPHOENOLPYRUVATE CARBOXYLASE FAMILY PROTEIN"/>
    <property type="match status" value="1"/>
</dbReference>
<feature type="domain" description="HpcH/HpaI aldolase/citrate lyase" evidence="4">
    <location>
        <begin position="22"/>
        <end position="240"/>
    </location>
</feature>
<dbReference type="Pfam" id="PF03328">
    <property type="entry name" value="HpcH_HpaI"/>
    <property type="match status" value="1"/>
</dbReference>
<dbReference type="GO" id="GO:0046872">
    <property type="term" value="F:metal ion binding"/>
    <property type="evidence" value="ECO:0007669"/>
    <property type="project" value="UniProtKB-KW"/>
</dbReference>
<protein>
    <submittedName>
        <fullName evidence="5">2,4-dihydroxyhept-2-ene-1,7-dioic acid aldolase</fullName>
    </submittedName>
</protein>
<dbReference type="SUPFAM" id="SSF51621">
    <property type="entry name" value="Phosphoenolpyruvate/pyruvate domain"/>
    <property type="match status" value="1"/>
</dbReference>
<sequence>MRQEFESTIPADDPVRAEAQLGGWVTSFSDQILDIFAAVFDFVAIDTQHSSISETQAATLLDRLRHYEKPIVVRVAKNDRARIGRMLDCGADTIIVPLVESADQAREAVRSCFYPPYGERSYGAIRGDLRGKSPGELSAGVRCFVQIETELGMRNAEEIISTPGLSGVYVGPTDLSISHGLDPAKAFDSPQLQGHFAELRTLCDRYDVILGSHTLDEHSARLFTSWGADFVLAAHDSGLIWSAARRAQAALRGTGSVDAGPVY</sequence>
<evidence type="ECO:0000256" key="3">
    <source>
        <dbReference type="ARBA" id="ARBA00023239"/>
    </source>
</evidence>
<dbReference type="GO" id="GO:0016832">
    <property type="term" value="F:aldehyde-lyase activity"/>
    <property type="evidence" value="ECO:0007669"/>
    <property type="project" value="TreeGrafter"/>
</dbReference>
<dbReference type="InterPro" id="IPR015813">
    <property type="entry name" value="Pyrv/PenolPyrv_kinase-like_dom"/>
</dbReference>
<dbReference type="Gene3D" id="3.20.20.60">
    <property type="entry name" value="Phosphoenolpyruvate-binding domains"/>
    <property type="match status" value="1"/>
</dbReference>
<name>A0A402CL01_RHOWR</name>
<evidence type="ECO:0000259" key="4">
    <source>
        <dbReference type="Pfam" id="PF03328"/>
    </source>
</evidence>
<dbReference type="PANTHER" id="PTHR30502">
    <property type="entry name" value="2-KETO-3-DEOXY-L-RHAMNONATE ALDOLASE"/>
    <property type="match status" value="1"/>
</dbReference>
<proteinExistence type="inferred from homology"/>
<accession>A0A402CL01</accession>
<evidence type="ECO:0000256" key="2">
    <source>
        <dbReference type="ARBA" id="ARBA00022723"/>
    </source>
</evidence>
<comment type="similarity">
    <text evidence="1">Belongs to the HpcH/HpaI aldolase family.</text>
</comment>
<dbReference type="RefSeq" id="WP_124395837.1">
    <property type="nucleotide sequence ID" value="NZ_BHYM01000089.1"/>
</dbReference>
<dbReference type="GO" id="GO:0005737">
    <property type="term" value="C:cytoplasm"/>
    <property type="evidence" value="ECO:0007669"/>
    <property type="project" value="TreeGrafter"/>
</dbReference>
<dbReference type="InterPro" id="IPR005000">
    <property type="entry name" value="Aldolase/citrate-lyase_domain"/>
</dbReference>
<dbReference type="InterPro" id="IPR050251">
    <property type="entry name" value="HpcH-HpaI_aldolase"/>
</dbReference>
<evidence type="ECO:0000313" key="5">
    <source>
        <dbReference type="EMBL" id="GCE44219.1"/>
    </source>
</evidence>
<dbReference type="AlphaFoldDB" id="A0A402CL01"/>
<gene>
    <name evidence="5" type="ORF">Rhow_008517</name>
</gene>
<keyword evidence="6" id="KW-1185">Reference proteome</keyword>
<dbReference type="OrthoDB" id="86160at2"/>
<dbReference type="Proteomes" id="UP000287519">
    <property type="component" value="Unassembled WGS sequence"/>
</dbReference>
<organism evidence="5 6">
    <name type="scientific">Rhodococcus wratislaviensis</name>
    <name type="common">Tsukamurella wratislaviensis</name>
    <dbReference type="NCBI Taxonomy" id="44752"/>
    <lineage>
        <taxon>Bacteria</taxon>
        <taxon>Bacillati</taxon>
        <taxon>Actinomycetota</taxon>
        <taxon>Actinomycetes</taxon>
        <taxon>Mycobacteriales</taxon>
        <taxon>Nocardiaceae</taxon>
        <taxon>Rhodococcus</taxon>
    </lineage>
</organism>